<keyword evidence="1" id="KW-0812">Transmembrane</keyword>
<dbReference type="Proteomes" id="UP000236449">
    <property type="component" value="Unassembled WGS sequence"/>
</dbReference>
<dbReference type="EMBL" id="POSK01000012">
    <property type="protein sequence ID" value="PNI03279.1"/>
    <property type="molecule type" value="Genomic_DNA"/>
</dbReference>
<organism evidence="2 3">
    <name type="scientific">Vibrio diazotrophicus</name>
    <dbReference type="NCBI Taxonomy" id="685"/>
    <lineage>
        <taxon>Bacteria</taxon>
        <taxon>Pseudomonadati</taxon>
        <taxon>Pseudomonadota</taxon>
        <taxon>Gammaproteobacteria</taxon>
        <taxon>Vibrionales</taxon>
        <taxon>Vibrionaceae</taxon>
        <taxon>Vibrio</taxon>
    </lineage>
</organism>
<feature type="transmembrane region" description="Helical" evidence="1">
    <location>
        <begin position="82"/>
        <end position="109"/>
    </location>
</feature>
<comment type="caution">
    <text evidence="2">The sequence shown here is derived from an EMBL/GenBank/DDBJ whole genome shotgun (WGS) entry which is preliminary data.</text>
</comment>
<dbReference type="RefSeq" id="WP_102963955.1">
    <property type="nucleotide sequence ID" value="NZ_POSJ01000003.1"/>
</dbReference>
<evidence type="ECO:0000313" key="2">
    <source>
        <dbReference type="EMBL" id="PNI03279.1"/>
    </source>
</evidence>
<dbReference type="OrthoDB" id="6264467at2"/>
<proteinExistence type="predicted"/>
<keyword evidence="1" id="KW-0472">Membrane</keyword>
<evidence type="ECO:0000313" key="3">
    <source>
        <dbReference type="Proteomes" id="UP000236449"/>
    </source>
</evidence>
<keyword evidence="1" id="KW-1133">Transmembrane helix</keyword>
<protein>
    <recommendedName>
        <fullName evidence="4">3-phosphoshikimate 1-carboxyvinyltransferase</fullName>
    </recommendedName>
</protein>
<gene>
    <name evidence="2" type="ORF">C1N32_16910</name>
</gene>
<reference evidence="2 3" key="1">
    <citation type="submission" date="2018-01" db="EMBL/GenBank/DDBJ databases">
        <title>Draft genome sequences of six Vibrio diazotrophicus strains isolated from deep-sea sediments of the Baltic Sea.</title>
        <authorList>
            <person name="Castillo D."/>
            <person name="Vandieken V."/>
            <person name="Chiang O."/>
            <person name="Middelboe M."/>
        </authorList>
    </citation>
    <scope>NUCLEOTIDE SEQUENCE [LARGE SCALE GENOMIC DNA]</scope>
    <source>
        <strain evidence="2 3">60.27F</strain>
    </source>
</reference>
<accession>A0A2J8HBB4</accession>
<sequence>MSSNNRSDKVIKQFYHTLDSDIAETLNDEQKQAIEHAVKSMGLVARHSIDIRETVPWFGKRFYIVFLCGRDHRKDVRERSKLVHFVLTLLILIGVVSISLLAMLALYLIKSALGIDIFKGFSFGIWDWFKGLLL</sequence>
<evidence type="ECO:0000256" key="1">
    <source>
        <dbReference type="SAM" id="Phobius"/>
    </source>
</evidence>
<dbReference type="AlphaFoldDB" id="A0A2J8HBB4"/>
<name>A0A2J8HBB4_VIBDI</name>
<evidence type="ECO:0008006" key="4">
    <source>
        <dbReference type="Google" id="ProtNLM"/>
    </source>
</evidence>